<dbReference type="RefSeq" id="WP_124869214.1">
    <property type="nucleotide sequence ID" value="NZ_RQZF01000003.1"/>
</dbReference>
<dbReference type="Proteomes" id="UP000280444">
    <property type="component" value="Unassembled WGS sequence"/>
</dbReference>
<dbReference type="EC" id="2.7.11.1" evidence="1"/>
<dbReference type="PROSITE" id="PS50011">
    <property type="entry name" value="PROTEIN_KINASE_DOM"/>
    <property type="match status" value="1"/>
</dbReference>
<keyword evidence="11" id="KW-1185">Reference proteome</keyword>
<evidence type="ECO:0000256" key="1">
    <source>
        <dbReference type="ARBA" id="ARBA00012513"/>
    </source>
</evidence>
<evidence type="ECO:0000256" key="5">
    <source>
        <dbReference type="ARBA" id="ARBA00022777"/>
    </source>
</evidence>
<proteinExistence type="predicted"/>
<comment type="caution">
    <text evidence="10">The sequence shown here is derived from an EMBL/GenBank/DDBJ whole genome shotgun (WGS) entry which is preliminary data.</text>
</comment>
<evidence type="ECO:0000256" key="7">
    <source>
        <dbReference type="PROSITE-ProRule" id="PRU10141"/>
    </source>
</evidence>
<dbReference type="InterPro" id="IPR000719">
    <property type="entry name" value="Prot_kinase_dom"/>
</dbReference>
<feature type="region of interest" description="Disordered" evidence="8">
    <location>
        <begin position="315"/>
        <end position="395"/>
    </location>
</feature>
<evidence type="ECO:0000256" key="8">
    <source>
        <dbReference type="SAM" id="MobiDB-lite"/>
    </source>
</evidence>
<evidence type="ECO:0000259" key="9">
    <source>
        <dbReference type="PROSITE" id="PS50011"/>
    </source>
</evidence>
<evidence type="ECO:0000313" key="11">
    <source>
        <dbReference type="Proteomes" id="UP000280444"/>
    </source>
</evidence>
<evidence type="ECO:0000313" key="10">
    <source>
        <dbReference type="EMBL" id="RRC95536.1"/>
    </source>
</evidence>
<dbReference type="Pfam" id="PF00069">
    <property type="entry name" value="Pkinase"/>
    <property type="match status" value="1"/>
</dbReference>
<dbReference type="PANTHER" id="PTHR43289">
    <property type="entry name" value="MITOGEN-ACTIVATED PROTEIN KINASE KINASE KINASE 20-RELATED"/>
    <property type="match status" value="1"/>
</dbReference>
<dbReference type="SUPFAM" id="SSF56112">
    <property type="entry name" value="Protein kinase-like (PK-like)"/>
    <property type="match status" value="1"/>
</dbReference>
<dbReference type="GO" id="GO:0005524">
    <property type="term" value="F:ATP binding"/>
    <property type="evidence" value="ECO:0007669"/>
    <property type="project" value="UniProtKB-UniRule"/>
</dbReference>
<feature type="region of interest" description="Disordered" evidence="8">
    <location>
        <begin position="400"/>
        <end position="419"/>
    </location>
</feature>
<dbReference type="SMART" id="SM00220">
    <property type="entry name" value="S_TKc"/>
    <property type="match status" value="1"/>
</dbReference>
<evidence type="ECO:0000256" key="6">
    <source>
        <dbReference type="ARBA" id="ARBA00022840"/>
    </source>
</evidence>
<keyword evidence="6 7" id="KW-0067">ATP-binding</keyword>
<dbReference type="GO" id="GO:0004674">
    <property type="term" value="F:protein serine/threonine kinase activity"/>
    <property type="evidence" value="ECO:0007669"/>
    <property type="project" value="UniProtKB-KW"/>
</dbReference>
<dbReference type="PROSITE" id="PS00108">
    <property type="entry name" value="PROTEIN_KINASE_ST"/>
    <property type="match status" value="1"/>
</dbReference>
<name>A0A3P1SEU7_9ACTO</name>
<dbReference type="Gene3D" id="1.10.510.10">
    <property type="entry name" value="Transferase(Phosphotransferase) domain 1"/>
    <property type="match status" value="1"/>
</dbReference>
<sequence length="577" mass="62185">MARRRLDPPPLPNAAYMSHLGSGGFADVFLYKQDIPQRNIAVKVLRHEATSEQNVAFEAEANLMASMSAHPSILSVYGAGVSSDGRPYLMMEYCPPPNLGQRARKRPLPVPRVLDMGIRIAGAVETLHRANILHRDIKPSNILITQFGHPVLTDFGVAVATDQTKRLGGGGFSIPWASPEQQNGVGPFSPAMDVYSLSATIYTMLTGRSPFEIPGGDNSEVALLSRVLRSPVPSIGRQDVPEELERVLSIGMSKDPSHRYPSAMDLAIALQHVQADMHQRPTHFDVLETESVLSVTIDDEDRTRARPLLAIDLRQKAAERHDPTPTPEAATSPATPPAAPPPLAEPHEEKPQAGVYDVPQAPPASTQKPTSGTSPAPVETTSDRRHYASPPAIPHLGAQVEEVTSASRSGEDTSQIWSTQTGTLPDESLVFSTRGNVEPRKLSYLSRGLVGALLIALSALAGWGIWATIQGTLTPSGPTDQEPSFELPVEETATPVTGLRGEVTDTGVRFTWDRQDGEVIYLFRVSDPLEEHQVRRTRSPEATVDPVKGRTCLEVVVVPAKGAGKNSAPVVGCVETP</sequence>
<evidence type="ECO:0000256" key="4">
    <source>
        <dbReference type="ARBA" id="ARBA00022741"/>
    </source>
</evidence>
<feature type="binding site" evidence="7">
    <location>
        <position position="43"/>
    </location>
    <ligand>
        <name>ATP</name>
        <dbReference type="ChEBI" id="CHEBI:30616"/>
    </ligand>
</feature>
<keyword evidence="4 7" id="KW-0547">Nucleotide-binding</keyword>
<dbReference type="CDD" id="cd14014">
    <property type="entry name" value="STKc_PknB_like"/>
    <property type="match status" value="1"/>
</dbReference>
<keyword evidence="5 10" id="KW-0418">Kinase</keyword>
<evidence type="ECO:0000256" key="2">
    <source>
        <dbReference type="ARBA" id="ARBA00022527"/>
    </source>
</evidence>
<feature type="compositionally biased region" description="Polar residues" evidence="8">
    <location>
        <begin position="363"/>
        <end position="374"/>
    </location>
</feature>
<dbReference type="OrthoDB" id="9762169at2"/>
<feature type="domain" description="Protein kinase" evidence="9">
    <location>
        <begin position="14"/>
        <end position="275"/>
    </location>
</feature>
<dbReference type="PANTHER" id="PTHR43289:SF6">
    <property type="entry name" value="SERINE_THREONINE-PROTEIN KINASE NEKL-3"/>
    <property type="match status" value="1"/>
</dbReference>
<dbReference type="InterPro" id="IPR011009">
    <property type="entry name" value="Kinase-like_dom_sf"/>
</dbReference>
<feature type="compositionally biased region" description="Pro residues" evidence="8">
    <location>
        <begin position="334"/>
        <end position="344"/>
    </location>
</feature>
<accession>A0A3P1SEU7</accession>
<keyword evidence="3" id="KW-0808">Transferase</keyword>
<organism evidence="10 11">
    <name type="scientific">Schaalia canis</name>
    <dbReference type="NCBI Taxonomy" id="100469"/>
    <lineage>
        <taxon>Bacteria</taxon>
        <taxon>Bacillati</taxon>
        <taxon>Actinomycetota</taxon>
        <taxon>Actinomycetes</taxon>
        <taxon>Actinomycetales</taxon>
        <taxon>Actinomycetaceae</taxon>
        <taxon>Schaalia</taxon>
    </lineage>
</organism>
<dbReference type="InterPro" id="IPR017441">
    <property type="entry name" value="Protein_kinase_ATP_BS"/>
</dbReference>
<dbReference type="InterPro" id="IPR008271">
    <property type="entry name" value="Ser/Thr_kinase_AS"/>
</dbReference>
<dbReference type="AlphaFoldDB" id="A0A3P1SEU7"/>
<dbReference type="PROSITE" id="PS00107">
    <property type="entry name" value="PROTEIN_KINASE_ATP"/>
    <property type="match status" value="1"/>
</dbReference>
<keyword evidence="2 10" id="KW-0723">Serine/threonine-protein kinase</keyword>
<dbReference type="EMBL" id="RQZF01000003">
    <property type="protein sequence ID" value="RRC95536.1"/>
    <property type="molecule type" value="Genomic_DNA"/>
</dbReference>
<evidence type="ECO:0000256" key="3">
    <source>
        <dbReference type="ARBA" id="ARBA00022679"/>
    </source>
</evidence>
<gene>
    <name evidence="10" type="ORF">EII11_04480</name>
</gene>
<protein>
    <recommendedName>
        <fullName evidence="1">non-specific serine/threonine protein kinase</fullName>
        <ecNumber evidence="1">2.7.11.1</ecNumber>
    </recommendedName>
</protein>
<feature type="compositionally biased region" description="Polar residues" evidence="8">
    <location>
        <begin position="402"/>
        <end position="419"/>
    </location>
</feature>
<reference evidence="10 11" key="1">
    <citation type="submission" date="2018-11" db="EMBL/GenBank/DDBJ databases">
        <title>Genomes From Bacteria Associated with the Canine Oral Cavity: a Test Case for Automated Genome-Based Taxonomic Assignment.</title>
        <authorList>
            <person name="Coil D.A."/>
            <person name="Jospin G."/>
            <person name="Darling A.E."/>
            <person name="Wallis C."/>
            <person name="Davis I.J."/>
            <person name="Harris S."/>
            <person name="Eisen J.A."/>
            <person name="Holcombe L.J."/>
            <person name="O'Flynn C."/>
        </authorList>
    </citation>
    <scope>NUCLEOTIDE SEQUENCE [LARGE SCALE GENOMIC DNA]</scope>
    <source>
        <strain evidence="10 11">OH770</strain>
    </source>
</reference>